<name>A0ABM4QP71_BOSIN</name>
<evidence type="ECO:0000313" key="2">
    <source>
        <dbReference type="Proteomes" id="UP001652663"/>
    </source>
</evidence>
<feature type="compositionally biased region" description="Basic and acidic residues" evidence="1">
    <location>
        <begin position="70"/>
        <end position="80"/>
    </location>
</feature>
<evidence type="ECO:0000313" key="3">
    <source>
        <dbReference type="RefSeq" id="XP_070625098.1"/>
    </source>
</evidence>
<dbReference type="Proteomes" id="UP001652663">
    <property type="component" value="Chromosome 2"/>
</dbReference>
<proteinExistence type="predicted"/>
<organism evidence="2 3">
    <name type="scientific">Bos indicus</name>
    <name type="common">Zebu</name>
    <dbReference type="NCBI Taxonomy" id="9915"/>
    <lineage>
        <taxon>Eukaryota</taxon>
        <taxon>Metazoa</taxon>
        <taxon>Chordata</taxon>
        <taxon>Craniata</taxon>
        <taxon>Vertebrata</taxon>
        <taxon>Euteleostomi</taxon>
        <taxon>Mammalia</taxon>
        <taxon>Eutheria</taxon>
        <taxon>Laurasiatheria</taxon>
        <taxon>Artiodactyla</taxon>
        <taxon>Ruminantia</taxon>
        <taxon>Pecora</taxon>
        <taxon>Bovidae</taxon>
        <taxon>Bovinae</taxon>
        <taxon>Bos</taxon>
    </lineage>
</organism>
<reference evidence="3" key="2">
    <citation type="submission" date="2025-08" db="UniProtKB">
        <authorList>
            <consortium name="RefSeq"/>
        </authorList>
    </citation>
    <scope>IDENTIFICATION</scope>
    <source>
        <tissue evidence="3">Blood</tissue>
    </source>
</reference>
<feature type="compositionally biased region" description="Pro residues" evidence="1">
    <location>
        <begin position="1"/>
        <end position="28"/>
    </location>
</feature>
<feature type="compositionally biased region" description="Low complexity" evidence="1">
    <location>
        <begin position="45"/>
        <end position="66"/>
    </location>
</feature>
<keyword evidence="2" id="KW-1185">Reference proteome</keyword>
<gene>
    <name evidence="3" type="primary">LOC109568553</name>
</gene>
<protein>
    <submittedName>
        <fullName evidence="3">Amyloid beta A4 precursor protein-binding family B member 1-interacting protein-like</fullName>
    </submittedName>
</protein>
<reference evidence="2" key="1">
    <citation type="submission" date="2025-05" db="UniProtKB">
        <authorList>
            <consortium name="RefSeq"/>
        </authorList>
    </citation>
    <scope>NUCLEOTIDE SEQUENCE [LARGE SCALE GENOMIC DNA]</scope>
</reference>
<dbReference type="RefSeq" id="XP_070625098.1">
    <property type="nucleotide sequence ID" value="XM_070768997.1"/>
</dbReference>
<evidence type="ECO:0000256" key="1">
    <source>
        <dbReference type="SAM" id="MobiDB-lite"/>
    </source>
</evidence>
<feature type="region of interest" description="Disordered" evidence="1">
    <location>
        <begin position="1"/>
        <end position="84"/>
    </location>
</feature>
<dbReference type="GeneID" id="109568553"/>
<sequence length="108" mass="10879">MGAQSLPPPPPPPLPPPPPTPSPPPPSSTPRLPGHSIATEHGGCADAASQPPGAGAATTGGDLARAVHSSRGEDLRDNAKAGRLPRARCTHQAAMTAAGTAFFFNFYV</sequence>
<accession>A0ABM4QP71</accession>